<dbReference type="Proteomes" id="UP000249522">
    <property type="component" value="Unassembled WGS sequence"/>
</dbReference>
<organism evidence="3 4">
    <name type="scientific">Paenibacillus sambharensis</name>
    <dbReference type="NCBI Taxonomy" id="1803190"/>
    <lineage>
        <taxon>Bacteria</taxon>
        <taxon>Bacillati</taxon>
        <taxon>Bacillota</taxon>
        <taxon>Bacilli</taxon>
        <taxon>Bacillales</taxon>
        <taxon>Paenibacillaceae</taxon>
        <taxon>Paenibacillus</taxon>
    </lineage>
</organism>
<keyword evidence="1" id="KW-1133">Transmembrane helix</keyword>
<name>A0A2W1LG99_9BACL</name>
<reference evidence="3 4" key="1">
    <citation type="submission" date="2018-06" db="EMBL/GenBank/DDBJ databases">
        <title>Paenibacillus imtechensis sp. nov.</title>
        <authorList>
            <person name="Pinnaka A.K."/>
            <person name="Singh H."/>
            <person name="Kaur M."/>
        </authorList>
    </citation>
    <scope>NUCLEOTIDE SEQUENCE [LARGE SCALE GENOMIC DNA]</scope>
    <source>
        <strain evidence="3 4">SMB1</strain>
    </source>
</reference>
<evidence type="ECO:0000259" key="2">
    <source>
        <dbReference type="Pfam" id="PF12207"/>
    </source>
</evidence>
<gene>
    <name evidence="3" type="ORF">DNH61_04150</name>
</gene>
<keyword evidence="4" id="KW-1185">Reference proteome</keyword>
<protein>
    <submittedName>
        <fullName evidence="3">DUF3600 domain-containing protein</fullName>
    </submittedName>
</protein>
<feature type="domain" description="DUF3600" evidence="2">
    <location>
        <begin position="68"/>
        <end position="164"/>
    </location>
</feature>
<dbReference type="Pfam" id="PF12207">
    <property type="entry name" value="DUF3600"/>
    <property type="match status" value="1"/>
</dbReference>
<proteinExistence type="predicted"/>
<dbReference type="InterPro" id="IPR038267">
    <property type="entry name" value="ECF_sigma_eff"/>
</dbReference>
<dbReference type="OrthoDB" id="2600792at2"/>
<dbReference type="AlphaFoldDB" id="A0A2W1LG99"/>
<keyword evidence="1" id="KW-0812">Transmembrane</keyword>
<dbReference type="EMBL" id="QKRB01000031">
    <property type="protein sequence ID" value="PZD97090.1"/>
    <property type="molecule type" value="Genomic_DNA"/>
</dbReference>
<keyword evidence="1" id="KW-0472">Membrane</keyword>
<accession>A0A2W1LG99</accession>
<dbReference type="Gene3D" id="1.10.3950.10">
    <property type="entry name" value="putative ecf-type sigma factor negative effector from bacillus cereus"/>
    <property type="match status" value="1"/>
</dbReference>
<comment type="caution">
    <text evidence="3">The sequence shown here is derived from an EMBL/GenBank/DDBJ whole genome shotgun (WGS) entry which is preliminary data.</text>
</comment>
<evidence type="ECO:0000256" key="1">
    <source>
        <dbReference type="SAM" id="Phobius"/>
    </source>
</evidence>
<dbReference type="InterPro" id="IPR022019">
    <property type="entry name" value="DUF3600"/>
</dbReference>
<evidence type="ECO:0000313" key="4">
    <source>
        <dbReference type="Proteomes" id="UP000249522"/>
    </source>
</evidence>
<evidence type="ECO:0000313" key="3">
    <source>
        <dbReference type="EMBL" id="PZD97090.1"/>
    </source>
</evidence>
<sequence>MSIDEELRYELRQAAESMHCPPHLDERVRQSYQHYLNEKRGKSPMKKRLIAGVIAVAILIPSAVFASSYLADDIFGSSEAIEQRGGSQEAYQEIEGMLQTAKAKLTEVEFKEFKESFKQLMQLKLKITDENGIKHEEKLTEEEQRQWRELGSKLAPYFEKIQGNEKQ</sequence>
<feature type="transmembrane region" description="Helical" evidence="1">
    <location>
        <begin position="49"/>
        <end position="71"/>
    </location>
</feature>